<dbReference type="Gene3D" id="1.10.630.10">
    <property type="entry name" value="Cytochrome P450"/>
    <property type="match status" value="1"/>
</dbReference>
<evidence type="ECO:0000313" key="11">
    <source>
        <dbReference type="Proteomes" id="UP000521872"/>
    </source>
</evidence>
<keyword evidence="9" id="KW-0812">Transmembrane</keyword>
<dbReference type="AlphaFoldDB" id="A0A8H4R1D8"/>
<dbReference type="EMBL" id="JAACJL010000006">
    <property type="protein sequence ID" value="KAF4621589.1"/>
    <property type="molecule type" value="Genomic_DNA"/>
</dbReference>
<dbReference type="PRINTS" id="PR00463">
    <property type="entry name" value="EP450I"/>
</dbReference>
<evidence type="ECO:0000313" key="10">
    <source>
        <dbReference type="EMBL" id="KAF4621589.1"/>
    </source>
</evidence>
<dbReference type="GO" id="GO:0020037">
    <property type="term" value="F:heme binding"/>
    <property type="evidence" value="ECO:0007669"/>
    <property type="project" value="InterPro"/>
</dbReference>
<evidence type="ECO:0000256" key="8">
    <source>
        <dbReference type="ARBA" id="ARBA00023033"/>
    </source>
</evidence>
<evidence type="ECO:0000256" key="3">
    <source>
        <dbReference type="ARBA" id="ARBA00010617"/>
    </source>
</evidence>
<dbReference type="Proteomes" id="UP000521872">
    <property type="component" value="Unassembled WGS sequence"/>
</dbReference>
<dbReference type="InterPro" id="IPR001128">
    <property type="entry name" value="Cyt_P450"/>
</dbReference>
<evidence type="ECO:0000256" key="9">
    <source>
        <dbReference type="SAM" id="Phobius"/>
    </source>
</evidence>
<dbReference type="InterPro" id="IPR036396">
    <property type="entry name" value="Cyt_P450_sf"/>
</dbReference>
<keyword evidence="4" id="KW-0349">Heme</keyword>
<evidence type="ECO:0008006" key="12">
    <source>
        <dbReference type="Google" id="ProtNLM"/>
    </source>
</evidence>
<name>A0A8H4R1D8_9AGAR</name>
<evidence type="ECO:0000256" key="7">
    <source>
        <dbReference type="ARBA" id="ARBA00023004"/>
    </source>
</evidence>
<proteinExistence type="inferred from homology"/>
<sequence>MFLKTGQLVAHNLLHAAVLSFVVLVCLVIRKKIDARQRNPKGLPLPPGPKGLPFIGSLFNMPVDRQWITYAKWSKPYGDMVYFEVLGQPFLVLCSLKRVNDLLEKRSSNYSDRVQTPMLMDLMDWGFAFTMLPYGSWWRRHRRSFNEHFHQNAVYKYQPVQTHEMKHFLNDLLVTPENFLHHIRHTFAATIMRIAYGISINPTNDPYISRAEECLEGLAAAGIAGSFWVDYIPALKYVPSWFPGASFRRKAAHWKKVNNDLTDIPFKDVEEQMKAGKALPSLTTTFIEGLPPQNDPTYEEERTIAKHTAAIAYVGGADTTVSSVQSFFLAMALYPEVQKKAQAELDRVVGPNRLPDFSDRRDLPYINAMVKETGRWNLVVPLAVPHMASHDDEYDGYFIPKGTIVYGNAWSILHDPTIYTNPSEYRPERYLKPDPGVRDPDVAVFGFGRRHMSDNSLYSIIASTLAVYDIRPPIGKDGMPEMPKPEFTTGLLTYPVPFKCTITPRSPAAEALIRDSVSGTNND</sequence>
<protein>
    <recommendedName>
        <fullName evidence="12">O-methylsterigmatocystin oxidoreductase</fullName>
    </recommendedName>
</protein>
<keyword evidence="11" id="KW-1185">Reference proteome</keyword>
<comment type="caution">
    <text evidence="10">The sequence shown here is derived from an EMBL/GenBank/DDBJ whole genome shotgun (WGS) entry which is preliminary data.</text>
</comment>
<comment type="cofactor">
    <cofactor evidence="1">
        <name>heme</name>
        <dbReference type="ChEBI" id="CHEBI:30413"/>
    </cofactor>
</comment>
<keyword evidence="5" id="KW-0479">Metal-binding</keyword>
<dbReference type="InterPro" id="IPR002401">
    <property type="entry name" value="Cyt_P450_E_grp-I"/>
</dbReference>
<evidence type="ECO:0000256" key="5">
    <source>
        <dbReference type="ARBA" id="ARBA00022723"/>
    </source>
</evidence>
<evidence type="ECO:0000256" key="2">
    <source>
        <dbReference type="ARBA" id="ARBA00005179"/>
    </source>
</evidence>
<gene>
    <name evidence="10" type="ORF">D9613_012598</name>
</gene>
<dbReference type="PANTHER" id="PTHR46300">
    <property type="entry name" value="P450, PUTATIVE (EUROFUNG)-RELATED-RELATED"/>
    <property type="match status" value="1"/>
</dbReference>
<accession>A0A8H4R1D8</accession>
<dbReference type="InterPro" id="IPR050364">
    <property type="entry name" value="Cytochrome_P450_fung"/>
</dbReference>
<keyword evidence="8" id="KW-0503">Monooxygenase</keyword>
<reference evidence="10 11" key="1">
    <citation type="submission" date="2019-12" db="EMBL/GenBank/DDBJ databases">
        <authorList>
            <person name="Floudas D."/>
            <person name="Bentzer J."/>
            <person name="Ahren D."/>
            <person name="Johansson T."/>
            <person name="Persson P."/>
            <person name="Tunlid A."/>
        </authorList>
    </citation>
    <scope>NUCLEOTIDE SEQUENCE [LARGE SCALE GENOMIC DNA]</scope>
    <source>
        <strain evidence="10 11">CBS 102.39</strain>
    </source>
</reference>
<comment type="pathway">
    <text evidence="2">Secondary metabolite biosynthesis.</text>
</comment>
<dbReference type="PANTHER" id="PTHR46300:SF7">
    <property type="entry name" value="P450, PUTATIVE (EUROFUNG)-RELATED"/>
    <property type="match status" value="1"/>
</dbReference>
<keyword evidence="7" id="KW-0408">Iron</keyword>
<evidence type="ECO:0000256" key="4">
    <source>
        <dbReference type="ARBA" id="ARBA00022617"/>
    </source>
</evidence>
<dbReference type="CDD" id="cd11065">
    <property type="entry name" value="CYP64-like"/>
    <property type="match status" value="1"/>
</dbReference>
<keyword evidence="6" id="KW-0560">Oxidoreductase</keyword>
<dbReference type="GO" id="GO:0016705">
    <property type="term" value="F:oxidoreductase activity, acting on paired donors, with incorporation or reduction of molecular oxygen"/>
    <property type="evidence" value="ECO:0007669"/>
    <property type="project" value="InterPro"/>
</dbReference>
<dbReference type="Pfam" id="PF00067">
    <property type="entry name" value="p450"/>
    <property type="match status" value="1"/>
</dbReference>
<evidence type="ECO:0000256" key="1">
    <source>
        <dbReference type="ARBA" id="ARBA00001971"/>
    </source>
</evidence>
<dbReference type="SUPFAM" id="SSF48264">
    <property type="entry name" value="Cytochrome P450"/>
    <property type="match status" value="1"/>
</dbReference>
<feature type="transmembrane region" description="Helical" evidence="9">
    <location>
        <begin position="12"/>
        <end position="29"/>
    </location>
</feature>
<keyword evidence="9" id="KW-1133">Transmembrane helix</keyword>
<evidence type="ECO:0000256" key="6">
    <source>
        <dbReference type="ARBA" id="ARBA00023002"/>
    </source>
</evidence>
<comment type="similarity">
    <text evidence="3">Belongs to the cytochrome P450 family.</text>
</comment>
<keyword evidence="9" id="KW-0472">Membrane</keyword>
<dbReference type="GO" id="GO:0005506">
    <property type="term" value="F:iron ion binding"/>
    <property type="evidence" value="ECO:0007669"/>
    <property type="project" value="InterPro"/>
</dbReference>
<organism evidence="10 11">
    <name type="scientific">Agrocybe pediades</name>
    <dbReference type="NCBI Taxonomy" id="84607"/>
    <lineage>
        <taxon>Eukaryota</taxon>
        <taxon>Fungi</taxon>
        <taxon>Dikarya</taxon>
        <taxon>Basidiomycota</taxon>
        <taxon>Agaricomycotina</taxon>
        <taxon>Agaricomycetes</taxon>
        <taxon>Agaricomycetidae</taxon>
        <taxon>Agaricales</taxon>
        <taxon>Agaricineae</taxon>
        <taxon>Strophariaceae</taxon>
        <taxon>Agrocybe</taxon>
    </lineage>
</organism>
<dbReference type="GO" id="GO:0004497">
    <property type="term" value="F:monooxygenase activity"/>
    <property type="evidence" value="ECO:0007669"/>
    <property type="project" value="UniProtKB-KW"/>
</dbReference>